<keyword evidence="4" id="KW-0547">Nucleotide-binding</keyword>
<dbReference type="InterPro" id="IPR000608">
    <property type="entry name" value="UBC"/>
</dbReference>
<gene>
    <name evidence="6" type="ORF">RND71_043604</name>
</gene>
<name>A0AAE1QPR0_9SOLA</name>
<dbReference type="EMBL" id="JAVYJV010000038">
    <property type="protein sequence ID" value="KAK4337318.1"/>
    <property type="molecule type" value="Genomic_DNA"/>
</dbReference>
<keyword evidence="7" id="KW-1185">Reference proteome</keyword>
<keyword evidence="1" id="KW-0808">Transferase</keyword>
<dbReference type="Pfam" id="PF00179">
    <property type="entry name" value="UQ_con"/>
    <property type="match status" value="1"/>
</dbReference>
<evidence type="ECO:0000256" key="3">
    <source>
        <dbReference type="PROSITE-ProRule" id="PRU10133"/>
    </source>
</evidence>
<evidence type="ECO:0000313" key="7">
    <source>
        <dbReference type="Proteomes" id="UP001291623"/>
    </source>
</evidence>
<proteinExistence type="inferred from homology"/>
<keyword evidence="4" id="KW-0067">ATP-binding</keyword>
<keyword evidence="2 4" id="KW-0833">Ubl conjugation pathway</keyword>
<feature type="domain" description="UBC core" evidence="5">
    <location>
        <begin position="88"/>
        <end position="251"/>
    </location>
</feature>
<accession>A0AAE1QPR0</accession>
<dbReference type="Proteomes" id="UP001291623">
    <property type="component" value="Unassembled WGS sequence"/>
</dbReference>
<dbReference type="InterPro" id="IPR016135">
    <property type="entry name" value="UBQ-conjugating_enzyme/RWD"/>
</dbReference>
<dbReference type="Gene3D" id="3.10.110.10">
    <property type="entry name" value="Ubiquitin Conjugating Enzyme"/>
    <property type="match status" value="1"/>
</dbReference>
<sequence length="257" mass="28938">MMTNSKEAEVKKNENPVVKWLNEVRFSGEMESLSALQSKSVANSSDMFDAMEAFENRVTNFIDEIAIKDQTLTFLANGSSNVENLSPQVIRSVIKELRDIVKESLEGIKVIFNDEDVTDIQAIIDGPAGTPYQGGAFRIRCVLGKEFPSQPPKAYFITKVFHPNVSRSGEICVNTLKKDWKPDLALVAMDHESYADKTPLLPSVIPLVDLDENLLPVQFVVEPSENIEWGKDENNVEKIKQFSIQMMKFSMKFIKMA</sequence>
<dbReference type="PANTHER" id="PTHR24067">
    <property type="entry name" value="UBIQUITIN-CONJUGATING ENZYME E2"/>
    <property type="match status" value="1"/>
</dbReference>
<evidence type="ECO:0000313" key="6">
    <source>
        <dbReference type="EMBL" id="KAK4337318.1"/>
    </source>
</evidence>
<comment type="similarity">
    <text evidence="4">Belongs to the ubiquitin-conjugating enzyme family.</text>
</comment>
<evidence type="ECO:0000256" key="2">
    <source>
        <dbReference type="ARBA" id="ARBA00022786"/>
    </source>
</evidence>
<comment type="caution">
    <text evidence="6">The sequence shown here is derived from an EMBL/GenBank/DDBJ whole genome shotgun (WGS) entry which is preliminary data.</text>
</comment>
<dbReference type="AlphaFoldDB" id="A0AAE1QPR0"/>
<dbReference type="SMART" id="SM00212">
    <property type="entry name" value="UBCc"/>
    <property type="match status" value="1"/>
</dbReference>
<evidence type="ECO:0000259" key="5">
    <source>
        <dbReference type="PROSITE" id="PS50127"/>
    </source>
</evidence>
<dbReference type="InterPro" id="IPR023313">
    <property type="entry name" value="UBQ-conjugating_AS"/>
</dbReference>
<protein>
    <recommendedName>
        <fullName evidence="5">UBC core domain-containing protein</fullName>
    </recommendedName>
</protein>
<dbReference type="PROSITE" id="PS50127">
    <property type="entry name" value="UBC_2"/>
    <property type="match status" value="1"/>
</dbReference>
<feature type="active site" description="Glycyl thioester intermediate" evidence="3">
    <location>
        <position position="172"/>
    </location>
</feature>
<dbReference type="GO" id="GO:0016740">
    <property type="term" value="F:transferase activity"/>
    <property type="evidence" value="ECO:0007669"/>
    <property type="project" value="UniProtKB-KW"/>
</dbReference>
<dbReference type="PROSITE" id="PS00183">
    <property type="entry name" value="UBC_1"/>
    <property type="match status" value="1"/>
</dbReference>
<dbReference type="InterPro" id="IPR050113">
    <property type="entry name" value="Ub_conjugating_enzyme"/>
</dbReference>
<organism evidence="6 7">
    <name type="scientific">Anisodus tanguticus</name>
    <dbReference type="NCBI Taxonomy" id="243964"/>
    <lineage>
        <taxon>Eukaryota</taxon>
        <taxon>Viridiplantae</taxon>
        <taxon>Streptophyta</taxon>
        <taxon>Embryophyta</taxon>
        <taxon>Tracheophyta</taxon>
        <taxon>Spermatophyta</taxon>
        <taxon>Magnoliopsida</taxon>
        <taxon>eudicotyledons</taxon>
        <taxon>Gunneridae</taxon>
        <taxon>Pentapetalae</taxon>
        <taxon>asterids</taxon>
        <taxon>lamiids</taxon>
        <taxon>Solanales</taxon>
        <taxon>Solanaceae</taxon>
        <taxon>Solanoideae</taxon>
        <taxon>Hyoscyameae</taxon>
        <taxon>Anisodus</taxon>
    </lineage>
</organism>
<dbReference type="SUPFAM" id="SSF54495">
    <property type="entry name" value="UBC-like"/>
    <property type="match status" value="1"/>
</dbReference>
<evidence type="ECO:0000256" key="1">
    <source>
        <dbReference type="ARBA" id="ARBA00022679"/>
    </source>
</evidence>
<evidence type="ECO:0000256" key="4">
    <source>
        <dbReference type="RuleBase" id="RU362109"/>
    </source>
</evidence>
<reference evidence="6" key="1">
    <citation type="submission" date="2023-12" db="EMBL/GenBank/DDBJ databases">
        <title>Genome assembly of Anisodus tanguticus.</title>
        <authorList>
            <person name="Wang Y.-J."/>
        </authorList>
    </citation>
    <scope>NUCLEOTIDE SEQUENCE</scope>
    <source>
        <strain evidence="6">KB-2021</strain>
        <tissue evidence="6">Leaf</tissue>
    </source>
</reference>
<dbReference type="GO" id="GO:0005524">
    <property type="term" value="F:ATP binding"/>
    <property type="evidence" value="ECO:0007669"/>
    <property type="project" value="UniProtKB-UniRule"/>
</dbReference>